<dbReference type="Proteomes" id="UP001154259">
    <property type="component" value="Unassembled WGS sequence"/>
</dbReference>
<evidence type="ECO:0000313" key="4">
    <source>
        <dbReference type="Proteomes" id="UP001154259"/>
    </source>
</evidence>
<gene>
    <name evidence="2" type="ORF">R53529_LOCUS2428</name>
    <name evidence="1" type="ORF">R53530_LOCUS2424</name>
</gene>
<proteinExistence type="predicted"/>
<keyword evidence="4" id="KW-1185">Reference proteome</keyword>
<dbReference type="Proteomes" id="UP001154255">
    <property type="component" value="Unassembled WGS sequence"/>
</dbReference>
<name>A0A9W4TNU3_9PROT</name>
<accession>A0A9W4TNU3</accession>
<dbReference type="RefSeq" id="WP_271790818.1">
    <property type="nucleotide sequence ID" value="NZ_CAMXCM010000021.1"/>
</dbReference>
<dbReference type="AlphaFoldDB" id="A0A9W4TNU3"/>
<reference evidence="1" key="1">
    <citation type="submission" date="2022-10" db="EMBL/GenBank/DDBJ databases">
        <authorList>
            <person name="Botero Cardona J."/>
        </authorList>
    </citation>
    <scope>NUCLEOTIDE SEQUENCE</scope>
    <source>
        <strain evidence="1">LMG 31819</strain>
        <strain evidence="2">R-53529</strain>
    </source>
</reference>
<dbReference type="EMBL" id="CAMXCS010000023">
    <property type="protein sequence ID" value="CAI3962086.1"/>
    <property type="molecule type" value="Genomic_DNA"/>
</dbReference>
<organism evidence="1 3">
    <name type="scientific">Commensalibacter communis</name>
    <dbReference type="NCBI Taxonomy" id="2972786"/>
    <lineage>
        <taxon>Bacteria</taxon>
        <taxon>Pseudomonadati</taxon>
        <taxon>Pseudomonadota</taxon>
        <taxon>Alphaproteobacteria</taxon>
        <taxon>Acetobacterales</taxon>
        <taxon>Acetobacteraceae</taxon>
    </lineage>
</organism>
<sequence>MFTAIITAAWRGFGFDSGDEYKELRLGFVSFAIIQGTFWQQHRRLKEDAACLKHENKLLRGYLGWKVHE</sequence>
<dbReference type="EMBL" id="CAMXCM010000021">
    <property type="protein sequence ID" value="CAI3960681.1"/>
    <property type="molecule type" value="Genomic_DNA"/>
</dbReference>
<evidence type="ECO:0000313" key="3">
    <source>
        <dbReference type="Proteomes" id="UP001154255"/>
    </source>
</evidence>
<comment type="caution">
    <text evidence="1">The sequence shown here is derived from an EMBL/GenBank/DDBJ whole genome shotgun (WGS) entry which is preliminary data.</text>
</comment>
<protein>
    <submittedName>
        <fullName evidence="1">Uncharacterized protein</fullName>
    </submittedName>
</protein>
<evidence type="ECO:0000313" key="1">
    <source>
        <dbReference type="EMBL" id="CAI3960681.1"/>
    </source>
</evidence>
<evidence type="ECO:0000313" key="2">
    <source>
        <dbReference type="EMBL" id="CAI3962086.1"/>
    </source>
</evidence>